<dbReference type="InterPro" id="IPR015915">
    <property type="entry name" value="Kelch-typ_b-propeller"/>
</dbReference>
<gene>
    <name evidence="4" type="ORF">CAPTEDRAFT_93906</name>
</gene>
<protein>
    <recommendedName>
        <fullName evidence="3">BTB domain-containing protein</fullName>
    </recommendedName>
</protein>
<dbReference type="SMART" id="SM00875">
    <property type="entry name" value="BACK"/>
    <property type="match status" value="1"/>
</dbReference>
<dbReference type="Pfam" id="PF00651">
    <property type="entry name" value="BTB"/>
    <property type="match status" value="1"/>
</dbReference>
<dbReference type="OMA" id="CETYLDS"/>
<dbReference type="HOGENOM" id="CLU_004253_14_0_1"/>
<keyword evidence="2" id="KW-0677">Repeat</keyword>
<dbReference type="Gene3D" id="1.25.40.420">
    <property type="match status" value="1"/>
</dbReference>
<dbReference type="InterPro" id="IPR011705">
    <property type="entry name" value="BACK"/>
</dbReference>
<evidence type="ECO:0000256" key="1">
    <source>
        <dbReference type="ARBA" id="ARBA00022441"/>
    </source>
</evidence>
<sequence>MREAGELVDVTLVFGDQHISCHKVILAGMCDYFHWMFLTGLLESGRQEVTMQEISAATGLLLIDYLYTGQIEITTLNAQDLLAASDMLLLGDLKQEVEDFLCSHTEPKNCVSIINLARLYDTKTLLVDAKKFLEEHMKEVIDTEEMHLLQEGDLIEVLGANANQEDNFCFLQKWVRSAEGRTDRFDDLIQHVDLSQCTKKFVCGTVMDENLMASVKGLKLIQNAMQSSRQMQSPELESQVLVVGKCDGDMWLCSDFDSQHWESVKKPPRQLDYYSACASTDGFIVSGGQLNDIPKSDCYSYNAQNGQWNTLPSMSTARRSHSSIYHNHCLYVVGGSTNDSDPSNSVESLNMRSLRWSHLSPLSHPAYTPYLAVASDNLFALGSSDGKWSVDVHGFDFTQQTWRQRSPMPEACVDGAAVSFNDHVYVVGGENRSCMQFNPLQNTWISLQRPLLNHYGGASLVLNGSILVLWGEDNDVIEEYSPREDKWSTWTLKTPNKRLMSFALTMQRSS</sequence>
<accession>R7UPK1</accession>
<dbReference type="EMBL" id="KB299425">
    <property type="protein sequence ID" value="ELU08028.1"/>
    <property type="molecule type" value="Genomic_DNA"/>
</dbReference>
<feature type="domain" description="BTB" evidence="3">
    <location>
        <begin position="8"/>
        <end position="75"/>
    </location>
</feature>
<evidence type="ECO:0000313" key="5">
    <source>
        <dbReference type="EnsemblMetazoa" id="CapteP93906"/>
    </source>
</evidence>
<dbReference type="STRING" id="283909.R7UPK1"/>
<evidence type="ECO:0000259" key="3">
    <source>
        <dbReference type="PROSITE" id="PS50097"/>
    </source>
</evidence>
<proteinExistence type="predicted"/>
<reference evidence="5" key="3">
    <citation type="submission" date="2015-06" db="UniProtKB">
        <authorList>
            <consortium name="EnsemblMetazoa"/>
        </authorList>
    </citation>
    <scope>IDENTIFICATION</scope>
</reference>
<evidence type="ECO:0000313" key="6">
    <source>
        <dbReference type="Proteomes" id="UP000014760"/>
    </source>
</evidence>
<dbReference type="AlphaFoldDB" id="R7UPK1"/>
<dbReference type="SUPFAM" id="SSF117281">
    <property type="entry name" value="Kelch motif"/>
    <property type="match status" value="1"/>
</dbReference>
<dbReference type="InterPro" id="IPR011333">
    <property type="entry name" value="SKP1/BTB/POZ_sf"/>
</dbReference>
<dbReference type="OrthoDB" id="8185403at2759"/>
<dbReference type="PROSITE" id="PS50097">
    <property type="entry name" value="BTB"/>
    <property type="match status" value="1"/>
</dbReference>
<reference evidence="4 6" key="2">
    <citation type="journal article" date="2013" name="Nature">
        <title>Insights into bilaterian evolution from three spiralian genomes.</title>
        <authorList>
            <person name="Simakov O."/>
            <person name="Marletaz F."/>
            <person name="Cho S.J."/>
            <person name="Edsinger-Gonzales E."/>
            <person name="Havlak P."/>
            <person name="Hellsten U."/>
            <person name="Kuo D.H."/>
            <person name="Larsson T."/>
            <person name="Lv J."/>
            <person name="Arendt D."/>
            <person name="Savage R."/>
            <person name="Osoegawa K."/>
            <person name="de Jong P."/>
            <person name="Grimwood J."/>
            <person name="Chapman J.A."/>
            <person name="Shapiro H."/>
            <person name="Aerts A."/>
            <person name="Otillar R.P."/>
            <person name="Terry A.Y."/>
            <person name="Boore J.L."/>
            <person name="Grigoriev I.V."/>
            <person name="Lindberg D.R."/>
            <person name="Seaver E.C."/>
            <person name="Weisblat D.A."/>
            <person name="Putnam N.H."/>
            <person name="Rokhsar D.S."/>
        </authorList>
    </citation>
    <scope>NUCLEOTIDE SEQUENCE</scope>
    <source>
        <strain evidence="4 6">I ESC-2004</strain>
    </source>
</reference>
<keyword evidence="6" id="KW-1185">Reference proteome</keyword>
<dbReference type="EnsemblMetazoa" id="CapteT93906">
    <property type="protein sequence ID" value="CapteP93906"/>
    <property type="gene ID" value="CapteG93906"/>
</dbReference>
<dbReference type="SUPFAM" id="SSF54695">
    <property type="entry name" value="POZ domain"/>
    <property type="match status" value="1"/>
</dbReference>
<organism evidence="4">
    <name type="scientific">Capitella teleta</name>
    <name type="common">Polychaete worm</name>
    <dbReference type="NCBI Taxonomy" id="283909"/>
    <lineage>
        <taxon>Eukaryota</taxon>
        <taxon>Metazoa</taxon>
        <taxon>Spiralia</taxon>
        <taxon>Lophotrochozoa</taxon>
        <taxon>Annelida</taxon>
        <taxon>Polychaeta</taxon>
        <taxon>Sedentaria</taxon>
        <taxon>Scolecida</taxon>
        <taxon>Capitellidae</taxon>
        <taxon>Capitella</taxon>
    </lineage>
</organism>
<dbReference type="Gene3D" id="3.30.710.10">
    <property type="entry name" value="Potassium Channel Kv1.1, Chain A"/>
    <property type="match status" value="1"/>
</dbReference>
<evidence type="ECO:0000256" key="2">
    <source>
        <dbReference type="ARBA" id="ARBA00022737"/>
    </source>
</evidence>
<dbReference type="Pfam" id="PF24681">
    <property type="entry name" value="Kelch_KLHDC2_KLHL20_DRC7"/>
    <property type="match status" value="1"/>
</dbReference>
<reference evidence="6" key="1">
    <citation type="submission" date="2012-12" db="EMBL/GenBank/DDBJ databases">
        <authorList>
            <person name="Hellsten U."/>
            <person name="Grimwood J."/>
            <person name="Chapman J.A."/>
            <person name="Shapiro H."/>
            <person name="Aerts A."/>
            <person name="Otillar R.P."/>
            <person name="Terry A.Y."/>
            <person name="Boore J.L."/>
            <person name="Simakov O."/>
            <person name="Marletaz F."/>
            <person name="Cho S.-J."/>
            <person name="Edsinger-Gonzales E."/>
            <person name="Havlak P."/>
            <person name="Kuo D.-H."/>
            <person name="Larsson T."/>
            <person name="Lv J."/>
            <person name="Arendt D."/>
            <person name="Savage R."/>
            <person name="Osoegawa K."/>
            <person name="de Jong P."/>
            <person name="Lindberg D.R."/>
            <person name="Seaver E.C."/>
            <person name="Weisblat D.A."/>
            <person name="Putnam N.H."/>
            <person name="Grigoriev I.V."/>
            <person name="Rokhsar D.S."/>
        </authorList>
    </citation>
    <scope>NUCLEOTIDE SEQUENCE</scope>
    <source>
        <strain evidence="6">I ESC-2004</strain>
    </source>
</reference>
<dbReference type="SMART" id="SM00612">
    <property type="entry name" value="Kelch"/>
    <property type="match status" value="4"/>
</dbReference>
<dbReference type="SMART" id="SM00225">
    <property type="entry name" value="BTB"/>
    <property type="match status" value="1"/>
</dbReference>
<dbReference type="Gene3D" id="2.120.10.80">
    <property type="entry name" value="Kelch-type beta propeller"/>
    <property type="match status" value="1"/>
</dbReference>
<dbReference type="Pfam" id="PF07707">
    <property type="entry name" value="BACK"/>
    <property type="match status" value="1"/>
</dbReference>
<dbReference type="EMBL" id="AMQN01006880">
    <property type="status" value="NOT_ANNOTATED_CDS"/>
    <property type="molecule type" value="Genomic_DNA"/>
</dbReference>
<dbReference type="Proteomes" id="UP000014760">
    <property type="component" value="Unassembled WGS sequence"/>
</dbReference>
<dbReference type="PANTHER" id="PTHR24412">
    <property type="entry name" value="KELCH PROTEIN"/>
    <property type="match status" value="1"/>
</dbReference>
<dbReference type="InterPro" id="IPR006652">
    <property type="entry name" value="Kelch_1"/>
</dbReference>
<dbReference type="PIRSF" id="PIRSF037037">
    <property type="entry name" value="Kelch-like_protein_gigaxonin"/>
    <property type="match status" value="1"/>
</dbReference>
<dbReference type="InterPro" id="IPR017096">
    <property type="entry name" value="BTB-kelch_protein"/>
</dbReference>
<dbReference type="PANTHER" id="PTHR24412:SF489">
    <property type="entry name" value="RING FINGER DOMAIN AND KELCH REPEAT-CONTAINING PROTEIN DDB_G0271372"/>
    <property type="match status" value="1"/>
</dbReference>
<evidence type="ECO:0000313" key="4">
    <source>
        <dbReference type="EMBL" id="ELU08028.1"/>
    </source>
</evidence>
<keyword evidence="1" id="KW-0880">Kelch repeat</keyword>
<name>R7UPK1_CAPTE</name>
<dbReference type="InterPro" id="IPR000210">
    <property type="entry name" value="BTB/POZ_dom"/>
</dbReference>